<accession>A0ABR3BEK8</accession>
<feature type="compositionally biased region" description="Basic and acidic residues" evidence="1">
    <location>
        <begin position="28"/>
        <end position="38"/>
    </location>
</feature>
<organism evidence="2 3">
    <name type="scientific">Phycomyces blakesleeanus</name>
    <dbReference type="NCBI Taxonomy" id="4837"/>
    <lineage>
        <taxon>Eukaryota</taxon>
        <taxon>Fungi</taxon>
        <taxon>Fungi incertae sedis</taxon>
        <taxon>Mucoromycota</taxon>
        <taxon>Mucoromycotina</taxon>
        <taxon>Mucoromycetes</taxon>
        <taxon>Mucorales</taxon>
        <taxon>Phycomycetaceae</taxon>
        <taxon>Phycomyces</taxon>
    </lineage>
</organism>
<feature type="region of interest" description="Disordered" evidence="1">
    <location>
        <begin position="1"/>
        <end position="77"/>
    </location>
</feature>
<reference evidence="2 3" key="1">
    <citation type="submission" date="2024-04" db="EMBL/GenBank/DDBJ databases">
        <title>Symmetric and asymmetric DNA N6-adenine methylation regulates different biological responses in Mucorales.</title>
        <authorList>
            <consortium name="Lawrence Berkeley National Laboratory"/>
            <person name="Lax C."/>
            <person name="Mondo S.J."/>
            <person name="Osorio-Concepcion M."/>
            <person name="Muszewska A."/>
            <person name="Corrochano-Luque M."/>
            <person name="Gutierrez G."/>
            <person name="Riley R."/>
            <person name="Lipzen A."/>
            <person name="Guo J."/>
            <person name="Hundley H."/>
            <person name="Amirebrahimi M."/>
            <person name="Ng V."/>
            <person name="Lorenzo-Gutierrez D."/>
            <person name="Binder U."/>
            <person name="Yang J."/>
            <person name="Song Y."/>
            <person name="Canovas D."/>
            <person name="Navarro E."/>
            <person name="Freitag M."/>
            <person name="Gabaldon T."/>
            <person name="Grigoriev I.V."/>
            <person name="Corrochano L.M."/>
            <person name="Nicolas F.E."/>
            <person name="Garre V."/>
        </authorList>
    </citation>
    <scope>NUCLEOTIDE SEQUENCE [LARGE SCALE GENOMIC DNA]</scope>
    <source>
        <strain evidence="2 3">L51</strain>
    </source>
</reference>
<feature type="compositionally biased region" description="Basic and acidic residues" evidence="1">
    <location>
        <begin position="8"/>
        <end position="21"/>
    </location>
</feature>
<protein>
    <recommendedName>
        <fullName evidence="4">Homeodomain-like DNA binding domain-containing transcription factor</fullName>
    </recommendedName>
</protein>
<name>A0ABR3BEK8_PHYBL</name>
<evidence type="ECO:0000313" key="3">
    <source>
        <dbReference type="Proteomes" id="UP001448207"/>
    </source>
</evidence>
<dbReference type="Proteomes" id="UP001448207">
    <property type="component" value="Unassembled WGS sequence"/>
</dbReference>
<evidence type="ECO:0000256" key="1">
    <source>
        <dbReference type="SAM" id="MobiDB-lite"/>
    </source>
</evidence>
<sequence>MDPSPPGRRPDLTAKGKKELVARFPRKSGKESRGEVKQRCTSAYTIPSQQVLSRSTVSTPHRTQPQPTRLDTCAGNCQSRKKKRKLTWERNAQRVDTSKNVKLLVHHFAKKRVEWKTEAKSSSTARQHAPFQANGCFLDQRFPHRIAHSHNQLVWTLAQETASEIRQ</sequence>
<dbReference type="EMBL" id="JBCLYO010000001">
    <property type="protein sequence ID" value="KAL0096601.1"/>
    <property type="molecule type" value="Genomic_DNA"/>
</dbReference>
<evidence type="ECO:0008006" key="4">
    <source>
        <dbReference type="Google" id="ProtNLM"/>
    </source>
</evidence>
<keyword evidence="3" id="KW-1185">Reference proteome</keyword>
<proteinExistence type="predicted"/>
<gene>
    <name evidence="2" type="ORF">J3Q64DRAFT_1827666</name>
</gene>
<evidence type="ECO:0000313" key="2">
    <source>
        <dbReference type="EMBL" id="KAL0096601.1"/>
    </source>
</evidence>
<feature type="compositionally biased region" description="Polar residues" evidence="1">
    <location>
        <begin position="39"/>
        <end position="69"/>
    </location>
</feature>
<comment type="caution">
    <text evidence="2">The sequence shown here is derived from an EMBL/GenBank/DDBJ whole genome shotgun (WGS) entry which is preliminary data.</text>
</comment>